<reference evidence="2 3" key="1">
    <citation type="journal article" date="2016" name="Nat. Biotechnol.">
        <title>Measurement of bacterial replication rates in microbial communities.</title>
        <authorList>
            <person name="Brown C.T."/>
            <person name="Olm M.R."/>
            <person name="Thomas B.C."/>
            <person name="Banfield J.F."/>
        </authorList>
    </citation>
    <scope>NUCLEOTIDE SEQUENCE [LARGE SCALE GENOMIC DNA]</scope>
    <source>
        <strain evidence="2">45_41</strain>
    </source>
</reference>
<evidence type="ECO:0008006" key="4">
    <source>
        <dbReference type="Google" id="ProtNLM"/>
    </source>
</evidence>
<dbReference type="SUPFAM" id="SSF56925">
    <property type="entry name" value="OMPA-like"/>
    <property type="match status" value="1"/>
</dbReference>
<dbReference type="EMBL" id="MNQU01000270">
    <property type="protein sequence ID" value="OKZ31018.1"/>
    <property type="molecule type" value="Genomic_DNA"/>
</dbReference>
<evidence type="ECO:0000313" key="3">
    <source>
        <dbReference type="Proteomes" id="UP000186549"/>
    </source>
</evidence>
<dbReference type="Proteomes" id="UP000186549">
    <property type="component" value="Unassembled WGS sequence"/>
</dbReference>
<name>A0A1Q6HWK0_BACUN</name>
<evidence type="ECO:0000256" key="1">
    <source>
        <dbReference type="SAM" id="SignalP"/>
    </source>
</evidence>
<gene>
    <name evidence="2" type="ORF">BHV79_14680</name>
</gene>
<feature type="signal peptide" evidence="1">
    <location>
        <begin position="1"/>
        <end position="21"/>
    </location>
</feature>
<organism evidence="2 3">
    <name type="scientific">Bacteroides uniformis</name>
    <dbReference type="NCBI Taxonomy" id="820"/>
    <lineage>
        <taxon>Bacteria</taxon>
        <taxon>Pseudomonadati</taxon>
        <taxon>Bacteroidota</taxon>
        <taxon>Bacteroidia</taxon>
        <taxon>Bacteroidales</taxon>
        <taxon>Bacteroidaceae</taxon>
        <taxon>Bacteroides</taxon>
    </lineage>
</organism>
<keyword evidence="1" id="KW-0732">Signal</keyword>
<accession>A0A1Q6HWK0</accession>
<feature type="non-terminal residue" evidence="2">
    <location>
        <position position="182"/>
    </location>
</feature>
<comment type="caution">
    <text evidence="2">The sequence shown here is derived from an EMBL/GenBank/DDBJ whole genome shotgun (WGS) entry which is preliminary data.</text>
</comment>
<dbReference type="InterPro" id="IPR011250">
    <property type="entry name" value="OMP/PagP_B-barrel"/>
</dbReference>
<proteinExistence type="predicted"/>
<protein>
    <recommendedName>
        <fullName evidence="4">Outer membrane protein beta-barrel domain-containing protein</fullName>
    </recommendedName>
</protein>
<evidence type="ECO:0000313" key="2">
    <source>
        <dbReference type="EMBL" id="OKZ31018.1"/>
    </source>
</evidence>
<dbReference type="AlphaFoldDB" id="A0A1Q6HWK0"/>
<sequence length="182" mass="20783">MKRFLLLCLSLLPIGATGLLAQSECLPQNYSIIFGGGVSLPHVEGNRNDFFSKNGNRVGYDLMTEGRYYITPLFAAGLQYDYLRMARLPDKAHLHCIRPNITYRPLWSNGNQGLFLSFGIGYMNYQERTYKRGERNGHLFHKGYCGITFAAGYEFRISRKLSGMIRCDFLTADWFANPDARL</sequence>
<feature type="chain" id="PRO_5012411902" description="Outer membrane protein beta-barrel domain-containing protein" evidence="1">
    <location>
        <begin position="22"/>
        <end position="182"/>
    </location>
</feature>